<keyword evidence="4" id="KW-1185">Reference proteome</keyword>
<dbReference type="EMBL" id="CP130612">
    <property type="protein sequence ID" value="WKW13652.1"/>
    <property type="molecule type" value="Genomic_DNA"/>
</dbReference>
<dbReference type="Pfam" id="PF02368">
    <property type="entry name" value="Big_2"/>
    <property type="match status" value="1"/>
</dbReference>
<accession>A0AA49Q885</accession>
<gene>
    <name evidence="2" type="ORF">Strain138_000679</name>
    <name evidence="3" type="ORF">Strain318_000679</name>
</gene>
<name>A0AA49Q885_9BACT</name>
<protein>
    <submittedName>
        <fullName evidence="3">Ig-like domain-containing protein</fullName>
    </submittedName>
</protein>
<dbReference type="SUPFAM" id="SSF49373">
    <property type="entry name" value="Invasin/intimin cell-adhesion fragments"/>
    <property type="match status" value="1"/>
</dbReference>
<reference evidence="3" key="1">
    <citation type="submission" date="2023-07" db="EMBL/GenBank/DDBJ databases">
        <authorList>
            <person name="Haufschild T."/>
            <person name="Kallscheuer N."/>
            <person name="Hammer J."/>
            <person name="Kohn T."/>
            <person name="Kabuu M."/>
            <person name="Jogler M."/>
            <person name="Wohfarth N."/>
            <person name="Heuer A."/>
            <person name="Rohde M."/>
            <person name="van Teeseling M.C.F."/>
            <person name="Jogler C."/>
        </authorList>
    </citation>
    <scope>NUCLEOTIDE SEQUENCE</scope>
    <source>
        <strain evidence="2">Strain 138</strain>
        <strain evidence="3">Strain 318</strain>
    </source>
</reference>
<proteinExistence type="predicted"/>
<dbReference type="KEGG" id="pspc:Strain318_000679"/>
<dbReference type="InterPro" id="IPR003343">
    <property type="entry name" value="Big_2"/>
</dbReference>
<dbReference type="EMBL" id="CP130613">
    <property type="protein sequence ID" value="WKW16558.1"/>
    <property type="molecule type" value="Genomic_DNA"/>
</dbReference>
<dbReference type="RefSeq" id="WP_367887875.1">
    <property type="nucleotide sequence ID" value="NZ_CP130612.1"/>
</dbReference>
<evidence type="ECO:0000313" key="4">
    <source>
        <dbReference type="Proteomes" id="UP001229955"/>
    </source>
</evidence>
<organism evidence="3 4">
    <name type="scientific">Pseudogemmatithrix spongiicola</name>
    <dbReference type="NCBI Taxonomy" id="3062599"/>
    <lineage>
        <taxon>Bacteria</taxon>
        <taxon>Pseudomonadati</taxon>
        <taxon>Gemmatimonadota</taxon>
        <taxon>Gemmatimonadia</taxon>
        <taxon>Gemmatimonadales</taxon>
        <taxon>Gemmatimonadaceae</taxon>
        <taxon>Pseudogemmatithrix</taxon>
    </lineage>
</organism>
<accession>A0AA49JXK5</accession>
<evidence type="ECO:0000313" key="3">
    <source>
        <dbReference type="EMBL" id="WKW16558.1"/>
    </source>
</evidence>
<sequence>MAVLAACAETPVELPTASTLTTNVATVSVTAGDNGVALSASVLDGDGVPLRVQPTILWSSSDHSVATVSSGGFVTAQSAGTATITAATGGLTATVAVTVTNPTLDLSPASVQMLPNQTVLLSAVVRGTGGRVLPSQPTITYEILDRTVALINASTGTAQSVQAVAEGTTRVVARAGGLVDTTVVQVLRNANDLVTAVNIVPDSMGGVGQASIFPLLSASDPALLFTWAATTAGGANRCSTIGTSGIVVLASRNPSIVSTATLQTGNGRCEVQLSGFSQPGSTWVVLQVNNLIDSVRVVVRPNIASISIIPDSVIYEQSTVADQQPLLPYVVLTPRGTNICSSVQAQLAIITRNAAIGTLTQVNVPPGSNDCLLRVSAGNAGTDGSTYALLTATNPGSGSSVRDSVRLRQGAALYVFAEPADASQSLTTVANVAAGDTLRAGESRTISLRVVDRAAAPVAGATVQIVATVNGGAQTGSFNRTSVTTDTTGVASFVYTAPQVLNSNGSGVATQNVTFTISGVAGNGSGIGNGAATVTSNRVIFPREASRVIAFRRNAVSAADTTDRVTTASIPVTAADQWQYRAFDTYGNPVILVSGAPASAAQQSITFSVSRDDRARVTSNGTVDNTDHRVTVSMAGDSATAVATVGAVSTSTTLTGTARPSGVWMNVNTLSRLTTPFANIGPIGAATSYALAPAEATISQTSLALSGHPDTAVVSANLGGSGFRAYLRAMDGSQAGTAWGIPSALPAFPLSTGATGTNGRPFNQIAFVPGTGNRGTAYFITDSVNAGPALSTIQSLAPTGTITNCVGNANQYVVFSGIAISPSGTEAIVTTRARTDADFNTALRGTAADSTQFSQVWRMTLPGCTLTQLTNSAVTSTEFRRPMYINATYAVVERYDNVNTTLHSITGSAVSAALLTRVGDQFLGASADATRTNGVIYFDGGNMRFGLLPAFTAYHPAPTNTFAVTGIFSRR</sequence>
<dbReference type="Gene3D" id="2.60.40.1080">
    <property type="match status" value="2"/>
</dbReference>
<dbReference type="Proteomes" id="UP001229955">
    <property type="component" value="Chromosome"/>
</dbReference>
<dbReference type="InterPro" id="IPR008964">
    <property type="entry name" value="Invasin/intimin_cell_adhesion"/>
</dbReference>
<evidence type="ECO:0000313" key="2">
    <source>
        <dbReference type="EMBL" id="WKW13652.1"/>
    </source>
</evidence>
<evidence type="ECO:0000259" key="1">
    <source>
        <dbReference type="Pfam" id="PF02368"/>
    </source>
</evidence>
<feature type="domain" description="BIG2" evidence="1">
    <location>
        <begin position="56"/>
        <end position="96"/>
    </location>
</feature>
<dbReference type="AlphaFoldDB" id="A0AA49Q885"/>